<dbReference type="AlphaFoldDB" id="V9LBN6"/>
<dbReference type="GO" id="GO:0016788">
    <property type="term" value="F:hydrolase activity, acting on ester bonds"/>
    <property type="evidence" value="ECO:0007669"/>
    <property type="project" value="InterPro"/>
</dbReference>
<dbReference type="InterPro" id="IPR001130">
    <property type="entry name" value="TatD-like"/>
</dbReference>
<name>V9LBN6_CALMI</name>
<reference evidence="5" key="1">
    <citation type="journal article" date="2014" name="Nature">
        <title>Elephant shark genome provides unique insights into gnathostome evolution.</title>
        <authorList>
            <consortium name="International Elephant Shark Genome Sequencing Consortium"/>
            <person name="Venkatesh B."/>
            <person name="Lee A.P."/>
            <person name="Ravi V."/>
            <person name="Maurya A.K."/>
            <person name="Lian M.M."/>
            <person name="Swann J.B."/>
            <person name="Ohta Y."/>
            <person name="Flajnik M.F."/>
            <person name="Sutoh Y."/>
            <person name="Kasahara M."/>
            <person name="Hoon S."/>
            <person name="Gangu V."/>
            <person name="Roy S.W."/>
            <person name="Irimia M."/>
            <person name="Korzh V."/>
            <person name="Kondrychyn I."/>
            <person name="Lim Z.W."/>
            <person name="Tay B.H."/>
            <person name="Tohari S."/>
            <person name="Kong K.W."/>
            <person name="Ho S."/>
            <person name="Lorente-Galdos B."/>
            <person name="Quilez J."/>
            <person name="Marques-Bonet T."/>
            <person name="Raney B.J."/>
            <person name="Ingham P.W."/>
            <person name="Tay A."/>
            <person name="Hillier L.W."/>
            <person name="Minx P."/>
            <person name="Boehm T."/>
            <person name="Wilson R.K."/>
            <person name="Brenner S."/>
            <person name="Warren W.C."/>
        </authorList>
    </citation>
    <scope>NUCLEOTIDE SEQUENCE</scope>
    <source>
        <tissue evidence="5">Spleen</tissue>
    </source>
</reference>
<accession>V9LBN6</accession>
<organism evidence="5">
    <name type="scientific">Callorhinchus milii</name>
    <name type="common">Ghost shark</name>
    <dbReference type="NCBI Taxonomy" id="7868"/>
    <lineage>
        <taxon>Eukaryota</taxon>
        <taxon>Metazoa</taxon>
        <taxon>Chordata</taxon>
        <taxon>Craniata</taxon>
        <taxon>Vertebrata</taxon>
        <taxon>Chondrichthyes</taxon>
        <taxon>Holocephali</taxon>
        <taxon>Chimaeriformes</taxon>
        <taxon>Callorhinchidae</taxon>
        <taxon>Callorhinchus</taxon>
    </lineage>
</organism>
<evidence type="ECO:0000256" key="3">
    <source>
        <dbReference type="ARBA" id="ARBA00022801"/>
    </source>
</evidence>
<dbReference type="GO" id="GO:0046872">
    <property type="term" value="F:metal ion binding"/>
    <property type="evidence" value="ECO:0007669"/>
    <property type="project" value="UniProtKB-KW"/>
</dbReference>
<dbReference type="Gene3D" id="3.20.20.140">
    <property type="entry name" value="Metal-dependent hydrolases"/>
    <property type="match status" value="1"/>
</dbReference>
<dbReference type="EMBL" id="JW877188">
    <property type="protein sequence ID" value="AFP09705.1"/>
    <property type="molecule type" value="mRNA"/>
</dbReference>
<evidence type="ECO:0000313" key="5">
    <source>
        <dbReference type="EMBL" id="AFP09705.1"/>
    </source>
</evidence>
<evidence type="ECO:0000256" key="1">
    <source>
        <dbReference type="ARBA" id="ARBA00009275"/>
    </source>
</evidence>
<comment type="similarity">
    <text evidence="1">Belongs to the metallo-dependent hydrolases superfamily. TatD-type hydrolase family.</text>
</comment>
<dbReference type="PANTHER" id="PTHR46317">
    <property type="entry name" value="HYDROLASE OF PHP SUPERFAMILY-RELATED PROTEIN"/>
    <property type="match status" value="1"/>
</dbReference>
<dbReference type="InterPro" id="IPR032466">
    <property type="entry name" value="Metal_Hydrolase"/>
</dbReference>
<evidence type="ECO:0000256" key="2">
    <source>
        <dbReference type="ARBA" id="ARBA00022723"/>
    </source>
</evidence>
<dbReference type="SUPFAM" id="SSF51556">
    <property type="entry name" value="Metallo-dependent hydrolases"/>
    <property type="match status" value="1"/>
</dbReference>
<keyword evidence="2" id="KW-0479">Metal-binding</keyword>
<protein>
    <submittedName>
        <fullName evidence="5">Putative deoxyribonuclease TATDN3-like protein</fullName>
    </submittedName>
</protein>
<proteinExistence type="evidence at transcript level"/>
<keyword evidence="3" id="KW-0378">Hydrolase</keyword>
<sequence>MYLPRVRFSLQAGILALVAVAEHSEEFERLMELSEKYSGFVLPCLGVHPVQVDPSGEQRSATLQDLEAALPLIEKYKERLLAIGEVGLDFTPRFASTDAQKNEQRQVLIRQIEIAKQLDLPLNVHSRSAGRPTIKLLKEQGLGFQFLVFNLIYSNPYIGAGEME</sequence>
<evidence type="ECO:0000256" key="4">
    <source>
        <dbReference type="ARBA" id="ARBA00093287"/>
    </source>
</evidence>
<comment type="function">
    <text evidence="4">Exhibits 3'-exonuclease activities and apurinic/apyrimidinic (AP) endonuclease (in vitro). Show preferential AP endonuclease activity on double-stranded DNA substrates and 3'- exonuclease activity on single-stranded DNA.</text>
</comment>
<dbReference type="PANTHER" id="PTHR46317:SF7">
    <property type="entry name" value="DEOXYRIBONUCLEASE TATDN3-RELATED"/>
    <property type="match status" value="1"/>
</dbReference>
<dbReference type="Pfam" id="PF01026">
    <property type="entry name" value="TatD_DNase"/>
    <property type="match status" value="1"/>
</dbReference>